<dbReference type="EMBL" id="BART01009454">
    <property type="protein sequence ID" value="GAG68714.1"/>
    <property type="molecule type" value="Genomic_DNA"/>
</dbReference>
<dbReference type="PROSITE" id="PS51257">
    <property type="entry name" value="PROKAR_LIPOPROTEIN"/>
    <property type="match status" value="1"/>
</dbReference>
<sequence>MKRKKILLGSIIIGAVLLSGCIDNSEPPPDYPSSNTIIDIQIGYEEYPDGYPIFYFGDVVQDNGSVNVSKTDNWTFTITNNGSQTEEVRFKIVDFPDELMIWSTELRLIDTEIIHIPEYDFDRERFETDCLESISPNSTVNITFSITFNKARAWSYNPDVSYVGRFELEYHVQKGNIYYDELVIPFVVRT</sequence>
<accession>X0ZH90</accession>
<comment type="caution">
    <text evidence="1">The sequence shown here is derived from an EMBL/GenBank/DDBJ whole genome shotgun (WGS) entry which is preliminary data.</text>
</comment>
<evidence type="ECO:0000313" key="1">
    <source>
        <dbReference type="EMBL" id="GAG68714.1"/>
    </source>
</evidence>
<gene>
    <name evidence="1" type="ORF">S01H4_20955</name>
</gene>
<protein>
    <submittedName>
        <fullName evidence="1">Uncharacterized protein</fullName>
    </submittedName>
</protein>
<reference evidence="1" key="1">
    <citation type="journal article" date="2014" name="Front. Microbiol.">
        <title>High frequency of phylogenetically diverse reductive dehalogenase-homologous genes in deep subseafloor sedimentary metagenomes.</title>
        <authorList>
            <person name="Kawai M."/>
            <person name="Futagami T."/>
            <person name="Toyoda A."/>
            <person name="Takaki Y."/>
            <person name="Nishi S."/>
            <person name="Hori S."/>
            <person name="Arai W."/>
            <person name="Tsubouchi T."/>
            <person name="Morono Y."/>
            <person name="Uchiyama I."/>
            <person name="Ito T."/>
            <person name="Fujiyama A."/>
            <person name="Inagaki F."/>
            <person name="Takami H."/>
        </authorList>
    </citation>
    <scope>NUCLEOTIDE SEQUENCE</scope>
    <source>
        <strain evidence="1">Expedition CK06-06</strain>
    </source>
</reference>
<proteinExistence type="predicted"/>
<dbReference type="AlphaFoldDB" id="X0ZH90"/>
<name>X0ZH90_9ZZZZ</name>
<organism evidence="1">
    <name type="scientific">marine sediment metagenome</name>
    <dbReference type="NCBI Taxonomy" id="412755"/>
    <lineage>
        <taxon>unclassified sequences</taxon>
        <taxon>metagenomes</taxon>
        <taxon>ecological metagenomes</taxon>
    </lineage>
</organism>